<accession>A0A9P4MU87</accession>
<comment type="caution">
    <text evidence="2">The sequence shown here is derived from an EMBL/GenBank/DDBJ whole genome shotgun (WGS) entry which is preliminary data.</text>
</comment>
<dbReference type="Proteomes" id="UP000800093">
    <property type="component" value="Unassembled WGS sequence"/>
</dbReference>
<proteinExistence type="predicted"/>
<name>A0A9P4MU87_9PLEO</name>
<evidence type="ECO:0000256" key="1">
    <source>
        <dbReference type="SAM" id="MobiDB-lite"/>
    </source>
</evidence>
<gene>
    <name evidence="2" type="ORF">CC78DRAFT_235749</name>
</gene>
<protein>
    <submittedName>
        <fullName evidence="2">Arrestin</fullName>
    </submittedName>
</protein>
<feature type="region of interest" description="Disordered" evidence="1">
    <location>
        <begin position="1"/>
        <end position="22"/>
    </location>
</feature>
<keyword evidence="3" id="KW-1185">Reference proteome</keyword>
<feature type="region of interest" description="Disordered" evidence="1">
    <location>
        <begin position="365"/>
        <end position="384"/>
    </location>
</feature>
<sequence>MPSSYATSTHSSSVQTAQSISQQIGSRVRNMAQLGQPTVDIELDEANHGPNAKYVTSYSTMDEIKGTVHVTAQTDTRFEDLEIAFIGETHVYVDRITSTPSLSGRTEATHRFLTLKQPLGRDDFPTPRIFLARKTYSFPFTFTIPTQLLPRACSHSVSSDHVRNTHLMLPPSLGDPSLAGFGGTLLDDLAPEMSKIVYGIKVRLASLRETDGTVYFLAEKFKKVRVKPAFEEQPPLTVDPSDQEYRIRQAKTIKKGLFKGKLGTLTAQSAQPKALVIPGARTTGAPAITTMAKVLLRFDPADESNPPPRLGSLATKMKVSTFFSSMPRPSFPTRSALSYDLTQGVYSETINLSTLCIASAPWEKRSSSENPASESLVRRDSGISDCSTGPTADDTFNAGILPASKHYKGGPFYTAEILVPITLPMTKNFLPTFHSCLVSRMYTLTLQLSAHAPGVADPSLGLKVPIQICAEGSDTGNENARARNAEMRMVSEADDLLRPRSFAPPPPPMGVDDLPPRYAAFGQVGVANVR</sequence>
<dbReference type="InterPro" id="IPR039634">
    <property type="entry name" value="Bul1-like"/>
</dbReference>
<dbReference type="InterPro" id="IPR014752">
    <property type="entry name" value="Arrestin-like_C"/>
</dbReference>
<dbReference type="PANTHER" id="PTHR31904:SF1">
    <property type="entry name" value="BYPASS OF STOP CODON PROTEIN 5-RELATED"/>
    <property type="match status" value="1"/>
</dbReference>
<dbReference type="AlphaFoldDB" id="A0A9P4MU87"/>
<dbReference type="OrthoDB" id="2283785at2759"/>
<dbReference type="EMBL" id="ML986975">
    <property type="protein sequence ID" value="KAF2257520.1"/>
    <property type="molecule type" value="Genomic_DNA"/>
</dbReference>
<organism evidence="2 3">
    <name type="scientific">Lojkania enalia</name>
    <dbReference type="NCBI Taxonomy" id="147567"/>
    <lineage>
        <taxon>Eukaryota</taxon>
        <taxon>Fungi</taxon>
        <taxon>Dikarya</taxon>
        <taxon>Ascomycota</taxon>
        <taxon>Pezizomycotina</taxon>
        <taxon>Dothideomycetes</taxon>
        <taxon>Pleosporomycetidae</taxon>
        <taxon>Pleosporales</taxon>
        <taxon>Pleosporales incertae sedis</taxon>
        <taxon>Lojkania</taxon>
    </lineage>
</organism>
<evidence type="ECO:0000313" key="2">
    <source>
        <dbReference type="EMBL" id="KAF2257520.1"/>
    </source>
</evidence>
<reference evidence="3" key="1">
    <citation type="journal article" date="2020" name="Stud. Mycol.">
        <title>101 Dothideomycetes genomes: A test case for predicting lifestyles and emergence of pathogens.</title>
        <authorList>
            <person name="Haridas S."/>
            <person name="Albert R."/>
            <person name="Binder M."/>
            <person name="Bloem J."/>
            <person name="LaButti K."/>
            <person name="Salamov A."/>
            <person name="Andreopoulos B."/>
            <person name="Baker S."/>
            <person name="Barry K."/>
            <person name="Bills G."/>
            <person name="Bluhm B."/>
            <person name="Cannon C."/>
            <person name="Castanera R."/>
            <person name="Culley D."/>
            <person name="Daum C."/>
            <person name="Ezra D."/>
            <person name="Gonzalez J."/>
            <person name="Henrissat B."/>
            <person name="Kuo A."/>
            <person name="Liang C."/>
            <person name="Lipzen A."/>
            <person name="Lutzoni F."/>
            <person name="Magnuson J."/>
            <person name="Mondo S."/>
            <person name="Nolan M."/>
            <person name="Ohm R."/>
            <person name="Pangilinan J."/>
            <person name="Park H.-J."/>
            <person name="Ramirez L."/>
            <person name="Alfaro M."/>
            <person name="Sun H."/>
            <person name="Tritt A."/>
            <person name="Yoshinaga Y."/>
            <person name="Zwiers L.-H."/>
            <person name="Turgeon B."/>
            <person name="Goodwin S."/>
            <person name="Spatafora J."/>
            <person name="Crous P."/>
            <person name="Grigoriev I."/>
        </authorList>
    </citation>
    <scope>NUCLEOTIDE SEQUENCE [LARGE SCALE GENOMIC DNA]</scope>
    <source>
        <strain evidence="3">CBS 304.66</strain>
    </source>
</reference>
<feature type="compositionally biased region" description="Low complexity" evidence="1">
    <location>
        <begin position="1"/>
        <end position="13"/>
    </location>
</feature>
<evidence type="ECO:0000313" key="3">
    <source>
        <dbReference type="Proteomes" id="UP000800093"/>
    </source>
</evidence>
<dbReference type="Gene3D" id="2.60.40.640">
    <property type="match status" value="1"/>
</dbReference>
<dbReference type="PANTHER" id="PTHR31904">
    <property type="entry name" value="BYPASS OF STOP CODON PROTEIN 5-RELATED"/>
    <property type="match status" value="1"/>
</dbReference>